<dbReference type="AlphaFoldDB" id="A0A212JZI5"/>
<evidence type="ECO:0000313" key="4">
    <source>
        <dbReference type="EMBL" id="SBW10491.1"/>
    </source>
</evidence>
<dbReference type="RefSeq" id="WP_296946678.1">
    <property type="nucleotide sequence ID" value="NZ_LT599021.1"/>
</dbReference>
<organism evidence="3">
    <name type="scientific">uncultured Dysgonomonas sp</name>
    <dbReference type="NCBI Taxonomy" id="206096"/>
    <lineage>
        <taxon>Bacteria</taxon>
        <taxon>Pseudomonadati</taxon>
        <taxon>Bacteroidota</taxon>
        <taxon>Bacteroidia</taxon>
        <taxon>Bacteroidales</taxon>
        <taxon>Dysgonomonadaceae</taxon>
        <taxon>Dysgonomonas</taxon>
        <taxon>environmental samples</taxon>
    </lineage>
</organism>
<name>A0A212JZI5_9BACT</name>
<reference evidence="3" key="1">
    <citation type="submission" date="2016-04" db="EMBL/GenBank/DDBJ databases">
        <authorList>
            <person name="Evans L.H."/>
            <person name="Alamgir A."/>
            <person name="Owens N."/>
            <person name="Weber N.D."/>
            <person name="Virtaneva K."/>
            <person name="Barbian K."/>
            <person name="Babar A."/>
            <person name="Rosenke K."/>
        </authorList>
    </citation>
    <scope>NUCLEOTIDE SEQUENCE</scope>
    <source>
        <strain evidence="3">86-2</strain>
    </source>
</reference>
<proteinExistence type="predicted"/>
<dbReference type="EMBL" id="FLUL01000001">
    <property type="protein sequence ID" value="SBV92844.1"/>
    <property type="molecule type" value="Genomic_DNA"/>
</dbReference>
<dbReference type="EMBL" id="FLUL01000001">
    <property type="protein sequence ID" value="SBV96027.1"/>
    <property type="molecule type" value="Genomic_DNA"/>
</dbReference>
<dbReference type="EMBL" id="FLUL01000002">
    <property type="protein sequence ID" value="SBW10491.1"/>
    <property type="molecule type" value="Genomic_DNA"/>
</dbReference>
<evidence type="ECO:0000313" key="2">
    <source>
        <dbReference type="EMBL" id="SBV96027.1"/>
    </source>
</evidence>
<evidence type="ECO:0000313" key="1">
    <source>
        <dbReference type="EMBL" id="SBV92844.1"/>
    </source>
</evidence>
<sequence length="64" mass="7584">MECRYKIAEKANASLVMREIRFEPCLWIEWDDIIRHESGQTSALGNSLQLTFRTFERGKANERH</sequence>
<accession>A0A212JZI5</accession>
<evidence type="ECO:0000313" key="3">
    <source>
        <dbReference type="EMBL" id="SBW04847.1"/>
    </source>
</evidence>
<dbReference type="EMBL" id="FLUL01000001">
    <property type="protein sequence ID" value="SBW04847.1"/>
    <property type="molecule type" value="Genomic_DNA"/>
</dbReference>
<protein>
    <submittedName>
        <fullName evidence="3">Uncharacterized protein</fullName>
    </submittedName>
</protein>
<gene>
    <name evidence="1" type="ORF">KL86DYS2_10436</name>
    <name evidence="2" type="ORF">KL86DYS2_11018</name>
    <name evidence="3" type="ORF">KL86DYS2_12685</name>
    <name evidence="4" type="ORF">KL86DYS2_20101</name>
</gene>